<gene>
    <name evidence="1" type="ORF">JAO74_11950</name>
</gene>
<comment type="caution">
    <text evidence="1">The sequence shown here is derived from an EMBL/GenBank/DDBJ whole genome shotgun (WGS) entry which is preliminary data.</text>
</comment>
<dbReference type="Gene3D" id="3.30.870.10">
    <property type="entry name" value="Endonuclease Chain A"/>
    <property type="match status" value="1"/>
</dbReference>
<dbReference type="Proteomes" id="UP000640426">
    <property type="component" value="Unassembled WGS sequence"/>
</dbReference>
<evidence type="ECO:0008006" key="3">
    <source>
        <dbReference type="Google" id="ProtNLM"/>
    </source>
</evidence>
<dbReference type="EMBL" id="JAELXS010000006">
    <property type="protein sequence ID" value="MBJ6122503.1"/>
    <property type="molecule type" value="Genomic_DNA"/>
</dbReference>
<sequence length="451" mass="50843">MAADQIYVGRADAVDLEIDGETVVDLNEALSAAAADATEITILGGYYQAEWLVKLFRRLPARRRRACKVRIAVGSDATVSLPRTFREMQDVRSELRRLGYRDIEVAVVGRSPVHFHTKLFRFLRTTRPSWYVGSANPGSERHELMIRVAGRHPGLSSYVDAVFAVAQSVEQGVPERQSATTIREFLLDGVLCHRPPAQQLFTFDAYRLSPEDRRRIDARLGEGSGVEHASPRTEGFGFGLRSALALPADEDGDGDGVETRTRFRSLGMDTLFGLWMPRVYAEEAEASVRQREDARRSRLASIGWALTEDGGEDRVRAAFQAYVASMDRYLDDLGIDARPVRDRDAAFNRFVTSRRRSLSDPAFQQRHARLMTFAPMFDVWQDPDVAKKFEASFFEDLAWRSSPSATRRPRIVKSIIDGMNEDAIWQTSEELQDAFAARLSADPWSDEDWLG</sequence>
<proteinExistence type="predicted"/>
<evidence type="ECO:0000313" key="2">
    <source>
        <dbReference type="Proteomes" id="UP000640426"/>
    </source>
</evidence>
<protein>
    <recommendedName>
        <fullName evidence="3">SIR2-like domain-containing protein</fullName>
    </recommendedName>
</protein>
<keyword evidence="2" id="KW-1185">Reference proteome</keyword>
<accession>A0ABS0XR37</accession>
<reference evidence="2" key="1">
    <citation type="submission" date="2020-12" db="EMBL/GenBank/DDBJ databases">
        <title>Hymenobacter sp.</title>
        <authorList>
            <person name="Kim M.K."/>
        </authorList>
    </citation>
    <scope>NUCLEOTIDE SEQUENCE [LARGE SCALE GENOMIC DNA]</scope>
    <source>
        <strain evidence="2">BT553</strain>
    </source>
</reference>
<organism evidence="1 2">
    <name type="scientific">Sphingomonas mollis</name>
    <dbReference type="NCBI Taxonomy" id="2795726"/>
    <lineage>
        <taxon>Bacteria</taxon>
        <taxon>Pseudomonadati</taxon>
        <taxon>Pseudomonadota</taxon>
        <taxon>Alphaproteobacteria</taxon>
        <taxon>Sphingomonadales</taxon>
        <taxon>Sphingomonadaceae</taxon>
        <taxon>Sphingomonas</taxon>
    </lineage>
</organism>
<evidence type="ECO:0000313" key="1">
    <source>
        <dbReference type="EMBL" id="MBJ6122503.1"/>
    </source>
</evidence>
<name>A0ABS0XR37_9SPHN</name>
<dbReference type="RefSeq" id="WP_199038190.1">
    <property type="nucleotide sequence ID" value="NZ_JAELXS010000006.1"/>
</dbReference>